<dbReference type="PANTHER" id="PTHR13356:SF0">
    <property type="entry name" value="SOSS COMPLEX SUBUNIT B HOMOLOG"/>
    <property type="match status" value="1"/>
</dbReference>
<dbReference type="SUPFAM" id="SSF50249">
    <property type="entry name" value="Nucleic acid-binding proteins"/>
    <property type="match status" value="1"/>
</dbReference>
<dbReference type="GO" id="GO:0000724">
    <property type="term" value="P:double-strand break repair via homologous recombination"/>
    <property type="evidence" value="ECO:0007669"/>
    <property type="project" value="TreeGrafter"/>
</dbReference>
<dbReference type="GO" id="GO:0010212">
    <property type="term" value="P:response to ionizing radiation"/>
    <property type="evidence" value="ECO:0007669"/>
    <property type="project" value="TreeGrafter"/>
</dbReference>
<evidence type="ECO:0000313" key="2">
    <source>
        <dbReference type="EMBL" id="KAF9688534.1"/>
    </source>
</evidence>
<protein>
    <submittedName>
        <fullName evidence="2">Uncharacterized protein</fullName>
    </submittedName>
</protein>
<organism evidence="2 3">
    <name type="scientific">Salix dunnii</name>
    <dbReference type="NCBI Taxonomy" id="1413687"/>
    <lineage>
        <taxon>Eukaryota</taxon>
        <taxon>Viridiplantae</taxon>
        <taxon>Streptophyta</taxon>
        <taxon>Embryophyta</taxon>
        <taxon>Tracheophyta</taxon>
        <taxon>Spermatophyta</taxon>
        <taxon>Magnoliopsida</taxon>
        <taxon>eudicotyledons</taxon>
        <taxon>Gunneridae</taxon>
        <taxon>Pentapetalae</taxon>
        <taxon>rosids</taxon>
        <taxon>fabids</taxon>
        <taxon>Malpighiales</taxon>
        <taxon>Salicaceae</taxon>
        <taxon>Saliceae</taxon>
        <taxon>Salix</taxon>
    </lineage>
</organism>
<dbReference type="FunFam" id="2.40.50.140:FF:000072">
    <property type="entry name" value="SOSS complex subunit B2"/>
    <property type="match status" value="1"/>
</dbReference>
<dbReference type="GO" id="GO:0003677">
    <property type="term" value="F:DNA binding"/>
    <property type="evidence" value="ECO:0007669"/>
    <property type="project" value="UniProtKB-KW"/>
</dbReference>
<name>A0A835N9F8_9ROSI</name>
<dbReference type="Proteomes" id="UP000657918">
    <property type="component" value="Unassembled WGS sequence"/>
</dbReference>
<accession>A0A835N9F8</accession>
<evidence type="ECO:0000256" key="1">
    <source>
        <dbReference type="ARBA" id="ARBA00023125"/>
    </source>
</evidence>
<sequence length="326" mass="35985">MWGILWKRWDKVATVVSDFQLDRKILKDLASNLRSLLSFVLRSVQNNLWCRESGSRADEGSLLAGTLKDELLPSTLHAQPKIFPKHAVFSQAGVIDFCPLKIVCNHGSSACIHAQPLPFGASSDSGVHLTCAACSLFDGVNGEVMQDQRDLGIGSRFSRMPFLTMGNSEVLCRNRFGNAKTNGSLSSRMACLKDIAPAAENNINTQFIVLDKGRTILEGRNKTCLALVADETASVHFQFWGDECDAFEPGDIIRLANGIFSYSRNTNLVLRAGRRGAIEKVGEFTMVFVETPNMSEITWIPDTNRSNKYVQDSVISSHSRIFPPLP</sequence>
<dbReference type="EMBL" id="JADGMS010000002">
    <property type="protein sequence ID" value="KAF9688534.1"/>
    <property type="molecule type" value="Genomic_DNA"/>
</dbReference>
<gene>
    <name evidence="2" type="ORF">SADUNF_Sadunf02G0207000</name>
</gene>
<keyword evidence="3" id="KW-1185">Reference proteome</keyword>
<proteinExistence type="predicted"/>
<dbReference type="Gene3D" id="2.40.50.140">
    <property type="entry name" value="Nucleic acid-binding proteins"/>
    <property type="match status" value="1"/>
</dbReference>
<dbReference type="GO" id="GO:0005694">
    <property type="term" value="C:chromosome"/>
    <property type="evidence" value="ECO:0007669"/>
    <property type="project" value="UniProtKB-ARBA"/>
</dbReference>
<dbReference type="AlphaFoldDB" id="A0A835N9F8"/>
<dbReference type="GO" id="GO:0070876">
    <property type="term" value="C:SOSS complex"/>
    <property type="evidence" value="ECO:0007669"/>
    <property type="project" value="TreeGrafter"/>
</dbReference>
<dbReference type="InterPro" id="IPR012340">
    <property type="entry name" value="NA-bd_OB-fold"/>
</dbReference>
<keyword evidence="1" id="KW-0238">DNA-binding</keyword>
<reference evidence="2 3" key="1">
    <citation type="submission" date="2020-10" db="EMBL/GenBank/DDBJ databases">
        <title>Plant Genome Project.</title>
        <authorList>
            <person name="Zhang R.-G."/>
        </authorList>
    </citation>
    <scope>NUCLEOTIDE SEQUENCE [LARGE SCALE GENOMIC DNA]</scope>
    <source>
        <strain evidence="2">FAFU-HL-1</strain>
        <tissue evidence="2">Leaf</tissue>
    </source>
</reference>
<evidence type="ECO:0000313" key="3">
    <source>
        <dbReference type="Proteomes" id="UP000657918"/>
    </source>
</evidence>
<dbReference type="InterPro" id="IPR051231">
    <property type="entry name" value="SOSS-B"/>
</dbReference>
<dbReference type="OrthoDB" id="295715at2759"/>
<dbReference type="GO" id="GO:0044818">
    <property type="term" value="P:mitotic G2/M transition checkpoint"/>
    <property type="evidence" value="ECO:0007669"/>
    <property type="project" value="TreeGrafter"/>
</dbReference>
<dbReference type="PANTHER" id="PTHR13356">
    <property type="entry name" value="OB FOLD NUCLEIC ACID BINDING PROTEIN-RELATED"/>
    <property type="match status" value="1"/>
</dbReference>
<comment type="caution">
    <text evidence="2">The sequence shown here is derived from an EMBL/GenBank/DDBJ whole genome shotgun (WGS) entry which is preliminary data.</text>
</comment>